<feature type="domain" description="VQ" evidence="2">
    <location>
        <begin position="118"/>
        <end position="140"/>
    </location>
</feature>
<accession>A0AAN7QXU6</accession>
<feature type="compositionally biased region" description="Polar residues" evidence="1">
    <location>
        <begin position="207"/>
        <end position="216"/>
    </location>
</feature>
<feature type="region of interest" description="Disordered" evidence="1">
    <location>
        <begin position="194"/>
        <end position="220"/>
    </location>
</feature>
<feature type="region of interest" description="Disordered" evidence="1">
    <location>
        <begin position="63"/>
        <end position="125"/>
    </location>
</feature>
<dbReference type="GO" id="GO:0005516">
    <property type="term" value="F:calmodulin binding"/>
    <property type="evidence" value="ECO:0007669"/>
    <property type="project" value="TreeGrafter"/>
</dbReference>
<dbReference type="GO" id="GO:0005634">
    <property type="term" value="C:nucleus"/>
    <property type="evidence" value="ECO:0007669"/>
    <property type="project" value="TreeGrafter"/>
</dbReference>
<evidence type="ECO:0000259" key="2">
    <source>
        <dbReference type="Pfam" id="PF05678"/>
    </source>
</evidence>
<dbReference type="Proteomes" id="UP001346149">
    <property type="component" value="Unassembled WGS sequence"/>
</dbReference>
<dbReference type="GO" id="GO:0006970">
    <property type="term" value="P:response to osmotic stress"/>
    <property type="evidence" value="ECO:0007669"/>
    <property type="project" value="TreeGrafter"/>
</dbReference>
<reference evidence="3 4" key="1">
    <citation type="journal article" date="2023" name="Hortic Res">
        <title>Pangenome of water caltrop reveals structural variations and asymmetric subgenome divergence after allopolyploidization.</title>
        <authorList>
            <person name="Zhang X."/>
            <person name="Chen Y."/>
            <person name="Wang L."/>
            <person name="Yuan Y."/>
            <person name="Fang M."/>
            <person name="Shi L."/>
            <person name="Lu R."/>
            <person name="Comes H.P."/>
            <person name="Ma Y."/>
            <person name="Chen Y."/>
            <person name="Huang G."/>
            <person name="Zhou Y."/>
            <person name="Zheng Z."/>
            <person name="Qiu Y."/>
        </authorList>
    </citation>
    <scope>NUCLEOTIDE SEQUENCE [LARGE SCALE GENOMIC DNA]</scope>
    <source>
        <strain evidence="3">F231</strain>
    </source>
</reference>
<name>A0AAN7QXU6_TRANT</name>
<evidence type="ECO:0000256" key="1">
    <source>
        <dbReference type="SAM" id="MobiDB-lite"/>
    </source>
</evidence>
<comment type="caution">
    <text evidence="3">The sequence shown here is derived from an EMBL/GenBank/DDBJ whole genome shotgun (WGS) entry which is preliminary data.</text>
</comment>
<feature type="compositionally biased region" description="Basic residues" evidence="1">
    <location>
        <begin position="108"/>
        <end position="117"/>
    </location>
</feature>
<organism evidence="3 4">
    <name type="scientific">Trapa natans</name>
    <name type="common">Water chestnut</name>
    <dbReference type="NCBI Taxonomy" id="22666"/>
    <lineage>
        <taxon>Eukaryota</taxon>
        <taxon>Viridiplantae</taxon>
        <taxon>Streptophyta</taxon>
        <taxon>Embryophyta</taxon>
        <taxon>Tracheophyta</taxon>
        <taxon>Spermatophyta</taxon>
        <taxon>Magnoliopsida</taxon>
        <taxon>eudicotyledons</taxon>
        <taxon>Gunneridae</taxon>
        <taxon>Pentapetalae</taxon>
        <taxon>rosids</taxon>
        <taxon>malvids</taxon>
        <taxon>Myrtales</taxon>
        <taxon>Lythraceae</taxon>
        <taxon>Trapa</taxon>
    </lineage>
</organism>
<dbReference type="PANTHER" id="PTHR33179">
    <property type="entry name" value="VQ MOTIF-CONTAINING PROTEIN"/>
    <property type="match status" value="1"/>
</dbReference>
<protein>
    <recommendedName>
        <fullName evidence="2">VQ domain-containing protein</fullName>
    </recommendedName>
</protein>
<dbReference type="InterPro" id="IPR039609">
    <property type="entry name" value="VQ_15/22"/>
</dbReference>
<evidence type="ECO:0000313" key="4">
    <source>
        <dbReference type="Proteomes" id="UP001346149"/>
    </source>
</evidence>
<keyword evidence="4" id="KW-1185">Reference proteome</keyword>
<dbReference type="InterPro" id="IPR008889">
    <property type="entry name" value="VQ"/>
</dbReference>
<dbReference type="PANTHER" id="PTHR33179:SF9">
    <property type="entry name" value="OS01G0278000 PROTEIN"/>
    <property type="match status" value="1"/>
</dbReference>
<dbReference type="AlphaFoldDB" id="A0AAN7QXU6"/>
<dbReference type="Pfam" id="PF05678">
    <property type="entry name" value="VQ"/>
    <property type="match status" value="1"/>
</dbReference>
<evidence type="ECO:0000313" key="3">
    <source>
        <dbReference type="EMBL" id="KAK4783844.1"/>
    </source>
</evidence>
<proteinExistence type="predicted"/>
<gene>
    <name evidence="3" type="ORF">SAY86_018212</name>
</gene>
<dbReference type="EMBL" id="JAXQNO010000014">
    <property type="protein sequence ID" value="KAK4783844.1"/>
    <property type="molecule type" value="Genomic_DNA"/>
</dbReference>
<sequence>MVSSDMAILEPWSFRPSSIDLWFSEALSRETQTLTRALSQSISGGNSASDFFSGVASDPFSSLFDSLPKPEPPPTPAVSNVSGGSGPVPSPKRRQRSGVPASAASGKVSKRKPRPSKPSHTTFITADPANFRQMVQQVTGVRFDGCQQLHVAGDAILRPEPQRPRTTRFSACAIPAGCLPTLDTSSFLLNQHQHQHQHQHQVHVSAASATPPSNGVSAAGGFDYDSVPSFPTLESWNDI</sequence>